<name>A0A167RU07_CALVF</name>
<proteinExistence type="predicted"/>
<keyword evidence="5" id="KW-1185">Reference proteome</keyword>
<evidence type="ECO:0000313" key="5">
    <source>
        <dbReference type="Proteomes" id="UP000076738"/>
    </source>
</evidence>
<feature type="domain" description="DUF6533" evidence="3">
    <location>
        <begin position="19"/>
        <end position="64"/>
    </location>
</feature>
<evidence type="ECO:0000313" key="4">
    <source>
        <dbReference type="EMBL" id="KZP01280.1"/>
    </source>
</evidence>
<dbReference type="Proteomes" id="UP000076738">
    <property type="component" value="Unassembled WGS sequence"/>
</dbReference>
<protein>
    <recommendedName>
        <fullName evidence="3">DUF6533 domain-containing protein</fullName>
    </recommendedName>
</protein>
<feature type="transmembrane region" description="Helical" evidence="2">
    <location>
        <begin position="173"/>
        <end position="193"/>
    </location>
</feature>
<dbReference type="EMBL" id="KV417267">
    <property type="protein sequence ID" value="KZP01280.1"/>
    <property type="molecule type" value="Genomic_DNA"/>
</dbReference>
<dbReference type="AlphaFoldDB" id="A0A167RU07"/>
<dbReference type="InterPro" id="IPR045340">
    <property type="entry name" value="DUF6533"/>
</dbReference>
<dbReference type="OrthoDB" id="3350812at2759"/>
<feature type="transmembrane region" description="Helical" evidence="2">
    <location>
        <begin position="117"/>
        <end position="139"/>
    </location>
</feature>
<keyword evidence="2" id="KW-1133">Transmembrane helix</keyword>
<dbReference type="STRING" id="1330018.A0A167RU07"/>
<feature type="region of interest" description="Disordered" evidence="1">
    <location>
        <begin position="279"/>
        <end position="302"/>
    </location>
</feature>
<dbReference type="Pfam" id="PF20151">
    <property type="entry name" value="DUF6533"/>
    <property type="match status" value="1"/>
</dbReference>
<keyword evidence="2" id="KW-0812">Transmembrane</keyword>
<evidence type="ECO:0000256" key="2">
    <source>
        <dbReference type="SAM" id="Phobius"/>
    </source>
</evidence>
<reference evidence="4 5" key="1">
    <citation type="journal article" date="2016" name="Mol. Biol. Evol.">
        <title>Comparative Genomics of Early-Diverging Mushroom-Forming Fungi Provides Insights into the Origins of Lignocellulose Decay Capabilities.</title>
        <authorList>
            <person name="Nagy L.G."/>
            <person name="Riley R."/>
            <person name="Tritt A."/>
            <person name="Adam C."/>
            <person name="Daum C."/>
            <person name="Floudas D."/>
            <person name="Sun H."/>
            <person name="Yadav J.S."/>
            <person name="Pangilinan J."/>
            <person name="Larsson K.H."/>
            <person name="Matsuura K."/>
            <person name="Barry K."/>
            <person name="Labutti K."/>
            <person name="Kuo R."/>
            <person name="Ohm R.A."/>
            <person name="Bhattacharya S.S."/>
            <person name="Shirouzu T."/>
            <person name="Yoshinaga Y."/>
            <person name="Martin F.M."/>
            <person name="Grigoriev I.V."/>
            <person name="Hibbett D.S."/>
        </authorList>
    </citation>
    <scope>NUCLEOTIDE SEQUENCE [LARGE SCALE GENOMIC DNA]</scope>
    <source>
        <strain evidence="4 5">TUFC12733</strain>
    </source>
</reference>
<feature type="transmembrane region" description="Helical" evidence="2">
    <location>
        <begin position="53"/>
        <end position="71"/>
    </location>
</feature>
<organism evidence="4 5">
    <name type="scientific">Calocera viscosa (strain TUFC12733)</name>
    <dbReference type="NCBI Taxonomy" id="1330018"/>
    <lineage>
        <taxon>Eukaryota</taxon>
        <taxon>Fungi</taxon>
        <taxon>Dikarya</taxon>
        <taxon>Basidiomycota</taxon>
        <taxon>Agaricomycotina</taxon>
        <taxon>Dacrymycetes</taxon>
        <taxon>Dacrymycetales</taxon>
        <taxon>Dacrymycetaceae</taxon>
        <taxon>Calocera</taxon>
    </lineage>
</organism>
<feature type="compositionally biased region" description="Polar residues" evidence="1">
    <location>
        <begin position="279"/>
        <end position="291"/>
    </location>
</feature>
<gene>
    <name evidence="4" type="ORF">CALVIDRAFT_594776</name>
</gene>
<sequence>MDLVSELVAYVSGSQLIVYWSVSALCLVTYDYVLTVDKERKYIWNAKWSPGTVLFLVIRYLPFIDLPMIIYDQSNLGASQTVCTVIIWWYQFSCIVAIALTDCVIGLRTWAIWGRSIACGVLVSALFIGATASSVYYQVLALKEENYYPTPPGLDLPGCIFFSVDATSLTNMYTVYAVYESLIFAATLIRGVGHLRNSPAKLMSILYRDAFLSSACLFVIAILNIVMLKVSPPWSYGLTSLYRAMNAILPERIIINLRETTMGVNVNGWDVMTETTMVPQKTGRRSANSTEDGGWGTGRRRGEVDGLAMSAGMSLENAT</sequence>
<feature type="transmembrane region" description="Helical" evidence="2">
    <location>
        <begin position="16"/>
        <end position="33"/>
    </location>
</feature>
<accession>A0A167RU07</accession>
<feature type="transmembrane region" description="Helical" evidence="2">
    <location>
        <begin position="86"/>
        <end position="105"/>
    </location>
</feature>
<evidence type="ECO:0000259" key="3">
    <source>
        <dbReference type="Pfam" id="PF20151"/>
    </source>
</evidence>
<keyword evidence="2" id="KW-0472">Membrane</keyword>
<feature type="transmembrane region" description="Helical" evidence="2">
    <location>
        <begin position="205"/>
        <end position="228"/>
    </location>
</feature>
<evidence type="ECO:0000256" key="1">
    <source>
        <dbReference type="SAM" id="MobiDB-lite"/>
    </source>
</evidence>